<dbReference type="EMBL" id="KN839306">
    <property type="protein sequence ID" value="KIJ90052.1"/>
    <property type="molecule type" value="Genomic_DNA"/>
</dbReference>
<organism evidence="2 3">
    <name type="scientific">Laccaria amethystina LaAM-08-1</name>
    <dbReference type="NCBI Taxonomy" id="1095629"/>
    <lineage>
        <taxon>Eukaryota</taxon>
        <taxon>Fungi</taxon>
        <taxon>Dikarya</taxon>
        <taxon>Basidiomycota</taxon>
        <taxon>Agaricomycotina</taxon>
        <taxon>Agaricomycetes</taxon>
        <taxon>Agaricomycetidae</taxon>
        <taxon>Agaricales</taxon>
        <taxon>Agaricineae</taxon>
        <taxon>Hydnangiaceae</taxon>
        <taxon>Laccaria</taxon>
    </lineage>
</organism>
<dbReference type="Proteomes" id="UP000054477">
    <property type="component" value="Unassembled WGS sequence"/>
</dbReference>
<feature type="chain" id="PRO_5002222605" description="FAD linked oxidase N-terminal domain-containing protein" evidence="1">
    <location>
        <begin position="21"/>
        <end position="82"/>
    </location>
</feature>
<accession>A0A0C9X0F6</accession>
<evidence type="ECO:0000313" key="3">
    <source>
        <dbReference type="Proteomes" id="UP000054477"/>
    </source>
</evidence>
<keyword evidence="1" id="KW-0732">Signal</keyword>
<protein>
    <recommendedName>
        <fullName evidence="4">FAD linked oxidase N-terminal domain-containing protein</fullName>
    </recommendedName>
</protein>
<feature type="signal peptide" evidence="1">
    <location>
        <begin position="1"/>
        <end position="20"/>
    </location>
</feature>
<proteinExistence type="predicted"/>
<keyword evidence="3" id="KW-1185">Reference proteome</keyword>
<sequence length="82" mass="8578">MVLGIAGFVAASYFMGLAFSEPYNTFDGPSFSACNSVSQVYRPATVDAIVKDASQRGVPVRASGNGHMWCEAILGFVVPATA</sequence>
<name>A0A0C9X0F6_9AGAR</name>
<dbReference type="HOGENOM" id="CLU_2558653_0_0_1"/>
<dbReference type="STRING" id="1095629.A0A0C9X0F6"/>
<reference evidence="3" key="2">
    <citation type="submission" date="2015-01" db="EMBL/GenBank/DDBJ databases">
        <title>Evolutionary Origins and Diversification of the Mycorrhizal Mutualists.</title>
        <authorList>
            <consortium name="DOE Joint Genome Institute"/>
            <consortium name="Mycorrhizal Genomics Consortium"/>
            <person name="Kohler A."/>
            <person name="Kuo A."/>
            <person name="Nagy L.G."/>
            <person name="Floudas D."/>
            <person name="Copeland A."/>
            <person name="Barry K.W."/>
            <person name="Cichocki N."/>
            <person name="Veneault-Fourrey C."/>
            <person name="LaButti K."/>
            <person name="Lindquist E.A."/>
            <person name="Lipzen A."/>
            <person name="Lundell T."/>
            <person name="Morin E."/>
            <person name="Murat C."/>
            <person name="Riley R."/>
            <person name="Ohm R."/>
            <person name="Sun H."/>
            <person name="Tunlid A."/>
            <person name="Henrissat B."/>
            <person name="Grigoriev I.V."/>
            <person name="Hibbett D.S."/>
            <person name="Martin F."/>
        </authorList>
    </citation>
    <scope>NUCLEOTIDE SEQUENCE [LARGE SCALE GENOMIC DNA]</scope>
    <source>
        <strain evidence="3">LaAM-08-1</strain>
    </source>
</reference>
<evidence type="ECO:0000313" key="2">
    <source>
        <dbReference type="EMBL" id="KIJ90052.1"/>
    </source>
</evidence>
<dbReference type="AlphaFoldDB" id="A0A0C9X0F6"/>
<dbReference type="OrthoDB" id="371463at2759"/>
<gene>
    <name evidence="2" type="ORF">K443DRAFT_15563</name>
</gene>
<evidence type="ECO:0008006" key="4">
    <source>
        <dbReference type="Google" id="ProtNLM"/>
    </source>
</evidence>
<evidence type="ECO:0000256" key="1">
    <source>
        <dbReference type="SAM" id="SignalP"/>
    </source>
</evidence>
<reference evidence="2 3" key="1">
    <citation type="submission" date="2014-04" db="EMBL/GenBank/DDBJ databases">
        <authorList>
            <consortium name="DOE Joint Genome Institute"/>
            <person name="Kuo A."/>
            <person name="Kohler A."/>
            <person name="Nagy L.G."/>
            <person name="Floudas D."/>
            <person name="Copeland A."/>
            <person name="Barry K.W."/>
            <person name="Cichocki N."/>
            <person name="Veneault-Fourrey C."/>
            <person name="LaButti K."/>
            <person name="Lindquist E.A."/>
            <person name="Lipzen A."/>
            <person name="Lundell T."/>
            <person name="Morin E."/>
            <person name="Murat C."/>
            <person name="Sun H."/>
            <person name="Tunlid A."/>
            <person name="Henrissat B."/>
            <person name="Grigoriev I.V."/>
            <person name="Hibbett D.S."/>
            <person name="Martin F."/>
            <person name="Nordberg H.P."/>
            <person name="Cantor M.N."/>
            <person name="Hua S.X."/>
        </authorList>
    </citation>
    <scope>NUCLEOTIDE SEQUENCE [LARGE SCALE GENOMIC DNA]</scope>
    <source>
        <strain evidence="2 3">LaAM-08-1</strain>
    </source>
</reference>